<gene>
    <name evidence="1" type="ORF">FPZ45_14095</name>
</gene>
<dbReference type="Proteomes" id="UP000316330">
    <property type="component" value="Unassembled WGS sequence"/>
</dbReference>
<dbReference type="SUPFAM" id="SSF103642">
    <property type="entry name" value="Sec-C motif"/>
    <property type="match status" value="1"/>
</dbReference>
<protein>
    <submittedName>
        <fullName evidence="1">SEC-C domain-containing protein</fullName>
    </submittedName>
</protein>
<dbReference type="OrthoDB" id="6399948at2"/>
<dbReference type="Pfam" id="PF02810">
    <property type="entry name" value="SEC-C"/>
    <property type="match status" value="1"/>
</dbReference>
<name>A0A559JH45_9BACL</name>
<sequence length="377" mass="43999">MEELMGNGQKRNDPCICGSGKKYKNCCLHKKNYIPISAIRFPETPEPFLNFVPSTEYQDHKIRAIWNTLHFRPPRETFHEFLILFAYKMTYGKDFHEQQLPLLPQNRHVTFKWWMAYCDWGVNNSDQYVETEHGKIYFGKSTGEVQSLLQHAFDLFCLQTVNRLPDFFIDRLKDTHEFQGVRYEVAVAAIMARAGFDIEFLDDKHKSEAHCEFIATHRESGQKIGVEAKSKRRKGVLHEDGVFDAETDFKGNIKHLFRKARTQKPEGIPFIIFIDMNLPSTSVNLQNLDIEPEKTWENDIDQIYANYKSKQSLMPDPFNALYFTNFAFYYSGNESVSNPWVTYIKKSDSPEHKISDMTVLDSILNSITRYSVIPKEI</sequence>
<dbReference type="EMBL" id="VNJJ01000007">
    <property type="protein sequence ID" value="TVX99191.1"/>
    <property type="molecule type" value="Genomic_DNA"/>
</dbReference>
<dbReference type="InterPro" id="IPR004027">
    <property type="entry name" value="SEC_C_motif"/>
</dbReference>
<dbReference type="Gene3D" id="3.10.450.50">
    <property type="match status" value="1"/>
</dbReference>
<dbReference type="AlphaFoldDB" id="A0A559JH45"/>
<evidence type="ECO:0000313" key="2">
    <source>
        <dbReference type="Proteomes" id="UP000316330"/>
    </source>
</evidence>
<keyword evidence="2" id="KW-1185">Reference proteome</keyword>
<evidence type="ECO:0000313" key="1">
    <source>
        <dbReference type="EMBL" id="TVX99191.1"/>
    </source>
</evidence>
<comment type="caution">
    <text evidence="1">The sequence shown here is derived from an EMBL/GenBank/DDBJ whole genome shotgun (WGS) entry which is preliminary data.</text>
</comment>
<reference evidence="1 2" key="1">
    <citation type="submission" date="2019-07" db="EMBL/GenBank/DDBJ databases">
        <authorList>
            <person name="Kim J."/>
        </authorList>
    </citation>
    <scope>NUCLEOTIDE SEQUENCE [LARGE SCALE GENOMIC DNA]</scope>
    <source>
        <strain evidence="1 2">G13</strain>
    </source>
</reference>
<accession>A0A559JH45</accession>
<organism evidence="1 2">
    <name type="scientific">Cohnella terricola</name>
    <dbReference type="NCBI Taxonomy" id="1289167"/>
    <lineage>
        <taxon>Bacteria</taxon>
        <taxon>Bacillati</taxon>
        <taxon>Bacillota</taxon>
        <taxon>Bacilli</taxon>
        <taxon>Bacillales</taxon>
        <taxon>Paenibacillaceae</taxon>
        <taxon>Cohnella</taxon>
    </lineage>
</organism>
<proteinExistence type="predicted"/>